<evidence type="ECO:0000256" key="1">
    <source>
        <dbReference type="ARBA" id="ARBA00022490"/>
    </source>
</evidence>
<keyword evidence="3 6" id="KW-0067">ATP-binding</keyword>
<dbReference type="HOGENOM" id="CLU_052037_0_0_9"/>
<dbReference type="Gene3D" id="3.30.420.40">
    <property type="match status" value="3"/>
</dbReference>
<dbReference type="Pfam" id="PF06723">
    <property type="entry name" value="MreB_Mbl"/>
    <property type="match status" value="1"/>
</dbReference>
<comment type="subunit">
    <text evidence="6">Forms polymers.</text>
</comment>
<organism evidence="7 8">
    <name type="scientific">Eubacterium cellulosolvens (strain ATCC 43171 / JCM 9499 / 6)</name>
    <name type="common">Cillobacterium cellulosolvens</name>
    <dbReference type="NCBI Taxonomy" id="633697"/>
    <lineage>
        <taxon>Bacteria</taxon>
        <taxon>Bacillati</taxon>
        <taxon>Bacillota</taxon>
        <taxon>Clostridia</taxon>
        <taxon>Eubacteriales</taxon>
        <taxon>Eubacteriaceae</taxon>
        <taxon>Eubacterium</taxon>
    </lineage>
</organism>
<evidence type="ECO:0000256" key="5">
    <source>
        <dbReference type="ARBA" id="ARBA00023458"/>
    </source>
</evidence>
<dbReference type="PANTHER" id="PTHR42749:SF1">
    <property type="entry name" value="CELL SHAPE-DETERMINING PROTEIN MREB"/>
    <property type="match status" value="1"/>
</dbReference>
<evidence type="ECO:0000256" key="6">
    <source>
        <dbReference type="HAMAP-Rule" id="MF_02207"/>
    </source>
</evidence>
<dbReference type="EMBL" id="CM001487">
    <property type="protein sequence ID" value="EIM56892.1"/>
    <property type="molecule type" value="Genomic_DNA"/>
</dbReference>
<dbReference type="InterPro" id="IPR043129">
    <property type="entry name" value="ATPase_NBD"/>
</dbReference>
<dbReference type="GO" id="GO:0008360">
    <property type="term" value="P:regulation of cell shape"/>
    <property type="evidence" value="ECO:0007669"/>
    <property type="project" value="UniProtKB-UniRule"/>
</dbReference>
<dbReference type="GO" id="GO:0000902">
    <property type="term" value="P:cell morphogenesis"/>
    <property type="evidence" value="ECO:0007669"/>
    <property type="project" value="InterPro"/>
</dbReference>
<comment type="caution">
    <text evidence="6">Lacks conserved residue(s) required for the propagation of feature annotation.</text>
</comment>
<evidence type="ECO:0000313" key="7">
    <source>
        <dbReference type="EMBL" id="EIM56892.1"/>
    </source>
</evidence>
<proteinExistence type="inferred from homology"/>
<reference evidence="7 8" key="1">
    <citation type="submission" date="2010-08" db="EMBL/GenBank/DDBJ databases">
        <authorList>
            <consortium name="US DOE Joint Genome Institute (JGI-PGF)"/>
            <person name="Lucas S."/>
            <person name="Copeland A."/>
            <person name="Lapidus A."/>
            <person name="Cheng J.-F."/>
            <person name="Bruce D."/>
            <person name="Goodwin L."/>
            <person name="Pitluck S."/>
            <person name="Land M.L."/>
            <person name="Hauser L."/>
            <person name="Chang Y.-J."/>
            <person name="Anderson I.J."/>
            <person name="Johnson E."/>
            <person name="Mulhopadhyay B."/>
            <person name="Kyrpides N."/>
            <person name="Woyke T.J."/>
        </authorList>
    </citation>
    <scope>NUCLEOTIDE SEQUENCE [LARGE SCALE GENOMIC DNA]</scope>
    <source>
        <strain evidence="7 8">6</strain>
    </source>
</reference>
<comment type="similarity">
    <text evidence="5 6">Belongs to the FtsA/MreB family.</text>
</comment>
<evidence type="ECO:0000313" key="8">
    <source>
        <dbReference type="Proteomes" id="UP000005753"/>
    </source>
</evidence>
<dbReference type="Proteomes" id="UP000005753">
    <property type="component" value="Chromosome"/>
</dbReference>
<dbReference type="PANTHER" id="PTHR42749">
    <property type="entry name" value="CELL SHAPE-DETERMINING PROTEIN MREB"/>
    <property type="match status" value="1"/>
</dbReference>
<keyword evidence="8" id="KW-1185">Reference proteome</keyword>
<dbReference type="InterPro" id="IPR056546">
    <property type="entry name" value="MreB_MamK-like"/>
</dbReference>
<comment type="function">
    <text evidence="6">Forms membrane-associated dynamic filaments that are essential for cell shape determination. Acts by regulating cell wall synthesis and cell elongation, and thus cell shape. A feedback loop between cell geometry and MreB localization may maintain elongated cell shape by targeting cell wall growth to regions of negative cell wall curvature.</text>
</comment>
<keyword evidence="4 6" id="KW-0133">Cell shape</keyword>
<dbReference type="SUPFAM" id="SSF53067">
    <property type="entry name" value="Actin-like ATPase domain"/>
    <property type="match status" value="2"/>
</dbReference>
<evidence type="ECO:0000256" key="3">
    <source>
        <dbReference type="ARBA" id="ARBA00022840"/>
    </source>
</evidence>
<protein>
    <recommendedName>
        <fullName evidence="6">Cell shape-determining protein MreB</fullName>
    </recommendedName>
</protein>
<dbReference type="CDD" id="cd10225">
    <property type="entry name" value="ASKHA_NBD_MreB-like"/>
    <property type="match status" value="1"/>
</dbReference>
<dbReference type="OrthoDB" id="9768127at2"/>
<dbReference type="AlphaFoldDB" id="I5ASW9"/>
<dbReference type="GO" id="GO:0005524">
    <property type="term" value="F:ATP binding"/>
    <property type="evidence" value="ECO:0007669"/>
    <property type="project" value="UniProtKB-KW"/>
</dbReference>
<comment type="subcellular location">
    <subcellularLocation>
        <location evidence="6">Cytoplasm</location>
    </subcellularLocation>
    <text evidence="6">Membrane-associated.</text>
</comment>
<dbReference type="PRINTS" id="PR01652">
    <property type="entry name" value="SHAPEPROTEIN"/>
</dbReference>
<dbReference type="eggNOG" id="COG1077">
    <property type="taxonomic scope" value="Bacteria"/>
</dbReference>
<evidence type="ECO:0000256" key="2">
    <source>
        <dbReference type="ARBA" id="ARBA00022741"/>
    </source>
</evidence>
<name>I5ASW9_EUBC6</name>
<accession>I5ASW9</accession>
<dbReference type="HAMAP" id="MF_02207">
    <property type="entry name" value="MreB"/>
    <property type="match status" value="1"/>
</dbReference>
<keyword evidence="1 6" id="KW-0963">Cytoplasm</keyword>
<dbReference type="NCBIfam" id="NF010539">
    <property type="entry name" value="PRK13927.1"/>
    <property type="match status" value="1"/>
</dbReference>
<dbReference type="NCBIfam" id="TIGR00904">
    <property type="entry name" value="mreB"/>
    <property type="match status" value="1"/>
</dbReference>
<gene>
    <name evidence="6" type="primary">mreB</name>
    <name evidence="7" type="ORF">EubceDRAFT1_1074</name>
</gene>
<dbReference type="InterPro" id="IPR004753">
    <property type="entry name" value="MreB"/>
</dbReference>
<reference evidence="7 8" key="2">
    <citation type="submission" date="2012-02" db="EMBL/GenBank/DDBJ databases">
        <title>Improved High-Quality Draft sequence of Eubacterium cellulosolvens 6.</title>
        <authorList>
            <consortium name="US DOE Joint Genome Institute"/>
            <person name="Lucas S."/>
            <person name="Han J."/>
            <person name="Lapidus A."/>
            <person name="Cheng J.-F."/>
            <person name="Goodwin L."/>
            <person name="Pitluck S."/>
            <person name="Peters L."/>
            <person name="Mikhailova N."/>
            <person name="Gu W."/>
            <person name="Detter J.C."/>
            <person name="Han C."/>
            <person name="Tapia R."/>
            <person name="Land M."/>
            <person name="Hauser L."/>
            <person name="Kyrpides N."/>
            <person name="Ivanova N."/>
            <person name="Pagani I."/>
            <person name="Johnson E."/>
            <person name="Mukhopadhyay B."/>
            <person name="Anderson I."/>
            <person name="Woyke T."/>
        </authorList>
    </citation>
    <scope>NUCLEOTIDE SEQUENCE [LARGE SCALE GENOMIC DNA]</scope>
    <source>
        <strain evidence="7 8">6</strain>
    </source>
</reference>
<dbReference type="GO" id="GO:0005737">
    <property type="term" value="C:cytoplasm"/>
    <property type="evidence" value="ECO:0007669"/>
    <property type="project" value="UniProtKB-SubCell"/>
</dbReference>
<sequence>MPVTDIGIDLGTATIIVYVKGRGVLYQEPSIAAYDRDANKILAFGTEAEQIIGRTPGNIVGIRPLKNGVISDFVVTERMLRHFIRKSMGFRNILKPRICICVPSGVTDIEKRAVEEASYRAGARDAVIVREPVVAAMGAGVDIMKPCGTLVVNIGGGVTEIAVVSLGGIVVSQTLKVAGESFNEAIRNYVSTKYDLFIGEQMAQEIKISLCSVSNEMAGDSKLQKIEVRGRKNDSGVPASVTLTAEQAAEAVAPPIRQIVDAVHGVIEKTPPDLAGDIAERGIVLTGGGAMIAGMENAVTRETGIRAILAENPQQAVAIGTGGYIQALSEFEKRRF</sequence>
<keyword evidence="2 6" id="KW-0547">Nucleotide-binding</keyword>
<dbReference type="STRING" id="633697.EubceDRAFT1_1074"/>
<evidence type="ECO:0000256" key="4">
    <source>
        <dbReference type="ARBA" id="ARBA00022960"/>
    </source>
</evidence>